<dbReference type="HOGENOM" id="CLU_1671036_0_0_1"/>
<protein>
    <submittedName>
        <fullName evidence="2">Uncharacterized protein</fullName>
    </submittedName>
</protein>
<name>K1S1A8_MAGGI</name>
<reference evidence="2" key="1">
    <citation type="journal article" date="2012" name="Nature">
        <title>The oyster genome reveals stress adaptation and complexity of shell formation.</title>
        <authorList>
            <person name="Zhang G."/>
            <person name="Fang X."/>
            <person name="Guo X."/>
            <person name="Li L."/>
            <person name="Luo R."/>
            <person name="Xu F."/>
            <person name="Yang P."/>
            <person name="Zhang L."/>
            <person name="Wang X."/>
            <person name="Qi H."/>
            <person name="Xiong Z."/>
            <person name="Que H."/>
            <person name="Xie Y."/>
            <person name="Holland P.W."/>
            <person name="Paps J."/>
            <person name="Zhu Y."/>
            <person name="Wu F."/>
            <person name="Chen Y."/>
            <person name="Wang J."/>
            <person name="Peng C."/>
            <person name="Meng J."/>
            <person name="Yang L."/>
            <person name="Liu J."/>
            <person name="Wen B."/>
            <person name="Zhang N."/>
            <person name="Huang Z."/>
            <person name="Zhu Q."/>
            <person name="Feng Y."/>
            <person name="Mount A."/>
            <person name="Hedgecock D."/>
            <person name="Xu Z."/>
            <person name="Liu Y."/>
            <person name="Domazet-Loso T."/>
            <person name="Du Y."/>
            <person name="Sun X."/>
            <person name="Zhang S."/>
            <person name="Liu B."/>
            <person name="Cheng P."/>
            <person name="Jiang X."/>
            <person name="Li J."/>
            <person name="Fan D."/>
            <person name="Wang W."/>
            <person name="Fu W."/>
            <person name="Wang T."/>
            <person name="Wang B."/>
            <person name="Zhang J."/>
            <person name="Peng Z."/>
            <person name="Li Y."/>
            <person name="Li N."/>
            <person name="Wang J."/>
            <person name="Chen M."/>
            <person name="He Y."/>
            <person name="Tan F."/>
            <person name="Song X."/>
            <person name="Zheng Q."/>
            <person name="Huang R."/>
            <person name="Yang H."/>
            <person name="Du X."/>
            <person name="Chen L."/>
            <person name="Yang M."/>
            <person name="Gaffney P.M."/>
            <person name="Wang S."/>
            <person name="Luo L."/>
            <person name="She Z."/>
            <person name="Ming Y."/>
            <person name="Huang W."/>
            <person name="Zhang S."/>
            <person name="Huang B."/>
            <person name="Zhang Y."/>
            <person name="Qu T."/>
            <person name="Ni P."/>
            <person name="Miao G."/>
            <person name="Wang J."/>
            <person name="Wang Q."/>
            <person name="Steinberg C.E."/>
            <person name="Wang H."/>
            <person name="Li N."/>
            <person name="Qian L."/>
            <person name="Zhang G."/>
            <person name="Li Y."/>
            <person name="Yang H."/>
            <person name="Liu X."/>
            <person name="Wang J."/>
            <person name="Yin Y."/>
            <person name="Wang J."/>
        </authorList>
    </citation>
    <scope>NUCLEOTIDE SEQUENCE [LARGE SCALE GENOMIC DNA]</scope>
    <source>
        <strain evidence="2">05x7-T-G4-1.051#20</strain>
    </source>
</reference>
<sequence>MRVHKQQIRDPYERNTPCTGHFDICRKELEKFFSAHFGWTPNSTPAGSQVTDHEYLSDDANDDEPADDTFDLDQRVMPFLDDAVLSDPNSDDGDGDDDGNEYQINSVSIENIPLPHDASDLFKIREMKIHSCSCKNKCVSFFSDDTLYSYILNMKEMS</sequence>
<feature type="region of interest" description="Disordered" evidence="1">
    <location>
        <begin position="43"/>
        <end position="70"/>
    </location>
</feature>
<accession>K1S1A8</accession>
<feature type="compositionally biased region" description="Acidic residues" evidence="1">
    <location>
        <begin position="57"/>
        <end position="70"/>
    </location>
</feature>
<dbReference type="InParanoid" id="K1S1A8"/>
<gene>
    <name evidence="2" type="ORF">CGI_10025334</name>
</gene>
<evidence type="ECO:0000313" key="2">
    <source>
        <dbReference type="EMBL" id="EKC41026.1"/>
    </source>
</evidence>
<dbReference type="AlphaFoldDB" id="K1S1A8"/>
<proteinExistence type="predicted"/>
<organism evidence="2">
    <name type="scientific">Magallana gigas</name>
    <name type="common">Pacific oyster</name>
    <name type="synonym">Crassostrea gigas</name>
    <dbReference type="NCBI Taxonomy" id="29159"/>
    <lineage>
        <taxon>Eukaryota</taxon>
        <taxon>Metazoa</taxon>
        <taxon>Spiralia</taxon>
        <taxon>Lophotrochozoa</taxon>
        <taxon>Mollusca</taxon>
        <taxon>Bivalvia</taxon>
        <taxon>Autobranchia</taxon>
        <taxon>Pteriomorphia</taxon>
        <taxon>Ostreida</taxon>
        <taxon>Ostreoidea</taxon>
        <taxon>Ostreidae</taxon>
        <taxon>Magallana</taxon>
    </lineage>
</organism>
<dbReference type="EMBL" id="JH823218">
    <property type="protein sequence ID" value="EKC41026.1"/>
    <property type="molecule type" value="Genomic_DNA"/>
</dbReference>
<evidence type="ECO:0000256" key="1">
    <source>
        <dbReference type="SAM" id="MobiDB-lite"/>
    </source>
</evidence>